<name>A0A9P5XL03_9AGAR</name>
<dbReference type="EMBL" id="MU151085">
    <property type="protein sequence ID" value="KAF9451475.1"/>
    <property type="molecule type" value="Genomic_DNA"/>
</dbReference>
<keyword evidence="1" id="KW-0732">Signal</keyword>
<proteinExistence type="predicted"/>
<comment type="caution">
    <text evidence="2">The sequence shown here is derived from an EMBL/GenBank/DDBJ whole genome shotgun (WGS) entry which is preliminary data.</text>
</comment>
<protein>
    <recommendedName>
        <fullName evidence="4">Secreted protein</fullName>
    </recommendedName>
</protein>
<dbReference type="AlphaFoldDB" id="A0A9P5XL03"/>
<feature type="signal peptide" evidence="1">
    <location>
        <begin position="1"/>
        <end position="20"/>
    </location>
</feature>
<evidence type="ECO:0008006" key="4">
    <source>
        <dbReference type="Google" id="ProtNLM"/>
    </source>
</evidence>
<evidence type="ECO:0000313" key="3">
    <source>
        <dbReference type="Proteomes" id="UP000807342"/>
    </source>
</evidence>
<gene>
    <name evidence="2" type="ORF">P691DRAFT_787120</name>
</gene>
<sequence length="159" mass="17870">MRPSFAFATAILLTAQVALAKYGAPPPPPIPADHAAACLHVCWEHHHKCGEGWSPYQYGYCWTCCKDPEPKPSFWKALVVLKLYSRLKRSSHNSQVVGPFGTGVTSGNWMEEIGLPKESVSADACALYLKVEQQDGRVRWWLRRDTQCTSLRVKIIIQE</sequence>
<feature type="chain" id="PRO_5040339172" description="Secreted protein" evidence="1">
    <location>
        <begin position="21"/>
        <end position="159"/>
    </location>
</feature>
<evidence type="ECO:0000256" key="1">
    <source>
        <dbReference type="SAM" id="SignalP"/>
    </source>
</evidence>
<dbReference type="Proteomes" id="UP000807342">
    <property type="component" value="Unassembled WGS sequence"/>
</dbReference>
<keyword evidence="3" id="KW-1185">Reference proteome</keyword>
<reference evidence="2" key="1">
    <citation type="submission" date="2020-11" db="EMBL/GenBank/DDBJ databases">
        <authorList>
            <consortium name="DOE Joint Genome Institute"/>
            <person name="Ahrendt S."/>
            <person name="Riley R."/>
            <person name="Andreopoulos W."/>
            <person name="Labutti K."/>
            <person name="Pangilinan J."/>
            <person name="Ruiz-Duenas F.J."/>
            <person name="Barrasa J.M."/>
            <person name="Sanchez-Garcia M."/>
            <person name="Camarero S."/>
            <person name="Miyauchi S."/>
            <person name="Serrano A."/>
            <person name="Linde D."/>
            <person name="Babiker R."/>
            <person name="Drula E."/>
            <person name="Ayuso-Fernandez I."/>
            <person name="Pacheco R."/>
            <person name="Padilla G."/>
            <person name="Ferreira P."/>
            <person name="Barriuso J."/>
            <person name="Kellner H."/>
            <person name="Castanera R."/>
            <person name="Alfaro M."/>
            <person name="Ramirez L."/>
            <person name="Pisabarro A.G."/>
            <person name="Kuo A."/>
            <person name="Tritt A."/>
            <person name="Lipzen A."/>
            <person name="He G."/>
            <person name="Yan M."/>
            <person name="Ng V."/>
            <person name="Cullen D."/>
            <person name="Martin F."/>
            <person name="Rosso M.-N."/>
            <person name="Henrissat B."/>
            <person name="Hibbett D."/>
            <person name="Martinez A.T."/>
            <person name="Grigoriev I.V."/>
        </authorList>
    </citation>
    <scope>NUCLEOTIDE SEQUENCE</scope>
    <source>
        <strain evidence="2">MF-IS2</strain>
    </source>
</reference>
<accession>A0A9P5XL03</accession>
<evidence type="ECO:0000313" key="2">
    <source>
        <dbReference type="EMBL" id="KAF9451475.1"/>
    </source>
</evidence>
<organism evidence="2 3">
    <name type="scientific">Macrolepiota fuliginosa MF-IS2</name>
    <dbReference type="NCBI Taxonomy" id="1400762"/>
    <lineage>
        <taxon>Eukaryota</taxon>
        <taxon>Fungi</taxon>
        <taxon>Dikarya</taxon>
        <taxon>Basidiomycota</taxon>
        <taxon>Agaricomycotina</taxon>
        <taxon>Agaricomycetes</taxon>
        <taxon>Agaricomycetidae</taxon>
        <taxon>Agaricales</taxon>
        <taxon>Agaricineae</taxon>
        <taxon>Agaricaceae</taxon>
        <taxon>Macrolepiota</taxon>
    </lineage>
</organism>